<evidence type="ECO:0000313" key="7">
    <source>
        <dbReference type="WBParaSite" id="HCON_00050980-00001"/>
    </source>
</evidence>
<dbReference type="FunFam" id="3.90.70.30:FF:000001">
    <property type="entry name" value="Glutathione gamma-glutamylcysteinyltransferase 1"/>
    <property type="match status" value="1"/>
</dbReference>
<reference evidence="7" key="1">
    <citation type="submission" date="2020-12" db="UniProtKB">
        <authorList>
            <consortium name="WormBaseParasite"/>
        </authorList>
    </citation>
    <scope>IDENTIFICATION</scope>
    <source>
        <strain evidence="7">MHco3</strain>
    </source>
</reference>
<evidence type="ECO:0000256" key="4">
    <source>
        <dbReference type="ARBA" id="ARBA00022723"/>
    </source>
</evidence>
<organism evidence="6 7">
    <name type="scientific">Haemonchus contortus</name>
    <name type="common">Barber pole worm</name>
    <dbReference type="NCBI Taxonomy" id="6289"/>
    <lineage>
        <taxon>Eukaryota</taxon>
        <taxon>Metazoa</taxon>
        <taxon>Ecdysozoa</taxon>
        <taxon>Nematoda</taxon>
        <taxon>Chromadorea</taxon>
        <taxon>Rhabditida</taxon>
        <taxon>Rhabditina</taxon>
        <taxon>Rhabditomorpha</taxon>
        <taxon>Strongyloidea</taxon>
        <taxon>Trichostrongylidae</taxon>
        <taxon>Haemonchus</taxon>
    </lineage>
</organism>
<dbReference type="Pfam" id="PF05023">
    <property type="entry name" value="Phytochelatin"/>
    <property type="match status" value="1"/>
</dbReference>
<dbReference type="GO" id="GO:0046938">
    <property type="term" value="P:phytochelatin biosynthetic process"/>
    <property type="evidence" value="ECO:0007669"/>
    <property type="project" value="InterPro"/>
</dbReference>
<dbReference type="InterPro" id="IPR040409">
    <property type="entry name" value="PCS-like"/>
</dbReference>
<proteinExistence type="predicted"/>
<dbReference type="PANTHER" id="PTHR33447">
    <property type="entry name" value="GLUTATHIONE GAMMA-GLUTAMYLCYSTEINYLTRANSFERASE"/>
    <property type="match status" value="1"/>
</dbReference>
<evidence type="ECO:0000256" key="3">
    <source>
        <dbReference type="ARBA" id="ARBA00022679"/>
    </source>
</evidence>
<sequence>MVYNLMSFAEAHLEENSFTRGNANIYFKLASQFRTQDEPAYCGPSTLVMVLNALEVDPGQVWKAPWRFYHESMLDCCVPLESIKKNGINLTQFVCLAICNRLHAEAHYGAENEDFLTGLRQDLLESVRGEGRVIVASYDRSVLQQTGTGHFSPLAAFHTKSDRVLIMDVARFKYPPHWVELKQLQKAMCSIDPATGKPRGYIKLQLRSKTRPLVAFSLKASLGCGSEAEFASAVLAWKEFLLCDVMPVDDEELQMCCRKFAQCFSSHALCCDQKDIKEDKVNVGCQAALSEACRTVCTEVRRTRMANVFLSSAVAALMLAWPFEDGYSERSDRLARLAKEEVSKFSPDTKNEISLLTTQLSTLIECSKPPPKLSITNESKQPKCSSHQSGCRCKFDVKL</sequence>
<keyword evidence="2" id="KW-0104">Cadmium</keyword>
<dbReference type="InterPro" id="IPR038765">
    <property type="entry name" value="Papain-like_cys_pep_sf"/>
</dbReference>
<evidence type="ECO:0000259" key="5">
    <source>
        <dbReference type="PROSITE" id="PS51443"/>
    </source>
</evidence>
<keyword evidence="3" id="KW-0808">Transferase</keyword>
<protein>
    <recommendedName>
        <fullName evidence="1">glutathione gamma-glutamylcysteinyltransferase</fullName>
        <ecNumber evidence="1">2.3.2.15</ecNumber>
    </recommendedName>
</protein>
<dbReference type="InterPro" id="IPR038156">
    <property type="entry name" value="PCS_N_sf"/>
</dbReference>
<keyword evidence="6" id="KW-1185">Reference proteome</keyword>
<dbReference type="GO" id="GO:0010273">
    <property type="term" value="P:detoxification of copper ion"/>
    <property type="evidence" value="ECO:0007669"/>
    <property type="project" value="TreeGrafter"/>
</dbReference>
<dbReference type="Gene3D" id="3.90.70.30">
    <property type="entry name" value="Phytochelatin synthase, N-terminal domain"/>
    <property type="match status" value="1"/>
</dbReference>
<dbReference type="EC" id="2.3.2.15" evidence="1"/>
<dbReference type="AlphaFoldDB" id="A0A7I4Y6Q0"/>
<dbReference type="WBParaSite" id="HCON_00050980-00001">
    <property type="protein sequence ID" value="HCON_00050980-00001"/>
    <property type="gene ID" value="HCON_00050980"/>
</dbReference>
<dbReference type="OMA" id="CRKFGQC"/>
<feature type="domain" description="Peptidase C83" evidence="5">
    <location>
        <begin position="1"/>
        <end position="209"/>
    </location>
</feature>
<dbReference type="SUPFAM" id="SSF54001">
    <property type="entry name" value="Cysteine proteinases"/>
    <property type="match status" value="1"/>
</dbReference>
<evidence type="ECO:0000313" key="6">
    <source>
        <dbReference type="Proteomes" id="UP000025227"/>
    </source>
</evidence>
<name>A0A7I4Y6Q0_HAECO</name>
<dbReference type="InterPro" id="IPR007719">
    <property type="entry name" value="PCS_N"/>
</dbReference>
<dbReference type="OrthoDB" id="448954at2759"/>
<evidence type="ECO:0000256" key="1">
    <source>
        <dbReference type="ARBA" id="ARBA00012468"/>
    </source>
</evidence>
<dbReference type="GO" id="GO:0016756">
    <property type="term" value="F:glutathione gamma-glutamylcysteinyltransferase activity"/>
    <property type="evidence" value="ECO:0007669"/>
    <property type="project" value="UniProtKB-EC"/>
</dbReference>
<dbReference type="GO" id="GO:0098849">
    <property type="term" value="P:cellular detoxification of cadmium ion"/>
    <property type="evidence" value="ECO:0007669"/>
    <property type="project" value="TreeGrafter"/>
</dbReference>
<dbReference type="PROSITE" id="PS51443">
    <property type="entry name" value="PCS"/>
    <property type="match status" value="1"/>
</dbReference>
<evidence type="ECO:0000256" key="2">
    <source>
        <dbReference type="ARBA" id="ARBA00022539"/>
    </source>
</evidence>
<dbReference type="PANTHER" id="PTHR33447:SF2">
    <property type="entry name" value="GLUTATHIONE GAMMA-GLUTAMYLCYSTEINYLTRANSFERASE"/>
    <property type="match status" value="1"/>
</dbReference>
<dbReference type="Proteomes" id="UP000025227">
    <property type="component" value="Unplaced"/>
</dbReference>
<accession>A0A7I4Y6Q0</accession>
<dbReference type="GO" id="GO:0046872">
    <property type="term" value="F:metal ion binding"/>
    <property type="evidence" value="ECO:0007669"/>
    <property type="project" value="UniProtKB-KW"/>
</dbReference>
<keyword evidence="4" id="KW-0479">Metal-binding</keyword>